<keyword evidence="1" id="KW-0812">Transmembrane</keyword>
<protein>
    <recommendedName>
        <fullName evidence="3">Transmembrane protein</fullName>
    </recommendedName>
</protein>
<accession>A0A7S0MMB5</accession>
<dbReference type="AlphaFoldDB" id="A0A7S0MMB5"/>
<gene>
    <name evidence="2" type="ORF">CCUR1050_LOCUS22493</name>
</gene>
<name>A0A7S0MMB5_9CRYP</name>
<sequence length="220" mass="25536">MGLRHFFGCCFKSVVSSPLVLPACLFLSVSAFSLCAVVCIFPASPLASSRFTPQLDASRPHSTSPFADESPSSLCQEYFFMRARDKAQEDEQGVLSFFSNQIEHGKKWAMQLVGHNSDDEEEEEEQEEHEMDAPWTVSMPWDDISQLEQYQEAREWVDKFIPRQDGDKENDELPEREAHGNWKNLLDVSLRRPFWSKSKRDSHRKICRVIELLRNRQYDV</sequence>
<proteinExistence type="predicted"/>
<feature type="transmembrane region" description="Helical" evidence="1">
    <location>
        <begin position="20"/>
        <end position="41"/>
    </location>
</feature>
<keyword evidence="1" id="KW-1133">Transmembrane helix</keyword>
<keyword evidence="1" id="KW-0472">Membrane</keyword>
<organism evidence="2">
    <name type="scientific">Cryptomonas curvata</name>
    <dbReference type="NCBI Taxonomy" id="233186"/>
    <lineage>
        <taxon>Eukaryota</taxon>
        <taxon>Cryptophyceae</taxon>
        <taxon>Cryptomonadales</taxon>
        <taxon>Cryptomonadaceae</taxon>
        <taxon>Cryptomonas</taxon>
    </lineage>
</organism>
<evidence type="ECO:0000313" key="2">
    <source>
        <dbReference type="EMBL" id="CAD8644808.1"/>
    </source>
</evidence>
<reference evidence="2" key="1">
    <citation type="submission" date="2021-01" db="EMBL/GenBank/DDBJ databases">
        <authorList>
            <person name="Corre E."/>
            <person name="Pelletier E."/>
            <person name="Niang G."/>
            <person name="Scheremetjew M."/>
            <person name="Finn R."/>
            <person name="Kale V."/>
            <person name="Holt S."/>
            <person name="Cochrane G."/>
            <person name="Meng A."/>
            <person name="Brown T."/>
            <person name="Cohen L."/>
        </authorList>
    </citation>
    <scope>NUCLEOTIDE SEQUENCE</scope>
    <source>
        <strain evidence="2">CCAP979/52</strain>
    </source>
</reference>
<dbReference type="EMBL" id="HBEZ01040866">
    <property type="protein sequence ID" value="CAD8644808.1"/>
    <property type="molecule type" value="Transcribed_RNA"/>
</dbReference>
<evidence type="ECO:0008006" key="3">
    <source>
        <dbReference type="Google" id="ProtNLM"/>
    </source>
</evidence>
<evidence type="ECO:0000256" key="1">
    <source>
        <dbReference type="SAM" id="Phobius"/>
    </source>
</evidence>